<protein>
    <submittedName>
        <fullName evidence="6">Class I SAM-dependent methyltransferase</fullName>
        <ecNumber evidence="6">2.1.1.-</ecNumber>
    </submittedName>
</protein>
<dbReference type="EC" id="2.1.1.-" evidence="6"/>
<dbReference type="PANTHER" id="PTHR43667:SF1">
    <property type="entry name" value="CYCLOPROPANE-FATTY-ACYL-PHOSPHOLIPID SYNTHASE"/>
    <property type="match status" value="1"/>
</dbReference>
<name>A0ABV5N7J8_9ACTN</name>
<dbReference type="SUPFAM" id="SSF53335">
    <property type="entry name" value="S-adenosyl-L-methionine-dependent methyltransferases"/>
    <property type="match status" value="1"/>
</dbReference>
<dbReference type="Proteomes" id="UP001589709">
    <property type="component" value="Unassembled WGS sequence"/>
</dbReference>
<evidence type="ECO:0000313" key="7">
    <source>
        <dbReference type="Proteomes" id="UP001589709"/>
    </source>
</evidence>
<keyword evidence="5" id="KW-0443">Lipid metabolism</keyword>
<dbReference type="RefSeq" id="WP_381349161.1">
    <property type="nucleotide sequence ID" value="NZ_JBHMCY010000064.1"/>
</dbReference>
<evidence type="ECO:0000313" key="6">
    <source>
        <dbReference type="EMBL" id="MFB9466271.1"/>
    </source>
</evidence>
<comment type="similarity">
    <text evidence="1">Belongs to the CFA/CMAS family.</text>
</comment>
<evidence type="ECO:0000256" key="4">
    <source>
        <dbReference type="ARBA" id="ARBA00022691"/>
    </source>
</evidence>
<evidence type="ECO:0000256" key="2">
    <source>
        <dbReference type="ARBA" id="ARBA00022603"/>
    </source>
</evidence>
<accession>A0ABV5N7J8</accession>
<evidence type="ECO:0000256" key="3">
    <source>
        <dbReference type="ARBA" id="ARBA00022679"/>
    </source>
</evidence>
<dbReference type="InterPro" id="IPR003333">
    <property type="entry name" value="CMAS"/>
</dbReference>
<reference evidence="6 7" key="1">
    <citation type="submission" date="2024-09" db="EMBL/GenBank/DDBJ databases">
        <authorList>
            <person name="Sun Q."/>
            <person name="Mori K."/>
        </authorList>
    </citation>
    <scope>NUCLEOTIDE SEQUENCE [LARGE SCALE GENOMIC DNA]</scope>
    <source>
        <strain evidence="6 7">JCM 6917</strain>
    </source>
</reference>
<dbReference type="CDD" id="cd02440">
    <property type="entry name" value="AdoMet_MTases"/>
    <property type="match status" value="1"/>
</dbReference>
<dbReference type="Gene3D" id="3.40.50.150">
    <property type="entry name" value="Vaccinia Virus protein VP39"/>
    <property type="match status" value="1"/>
</dbReference>
<keyword evidence="3 6" id="KW-0808">Transferase</keyword>
<dbReference type="InterPro" id="IPR029063">
    <property type="entry name" value="SAM-dependent_MTases_sf"/>
</dbReference>
<dbReference type="Pfam" id="PF02353">
    <property type="entry name" value="CMAS"/>
    <property type="match status" value="1"/>
</dbReference>
<dbReference type="PIRSF" id="PIRSF003085">
    <property type="entry name" value="CMAS"/>
    <property type="match status" value="1"/>
</dbReference>
<sequence>MTDGHGLAARTMTALERTTGVRPEFGLRLWDGSSAGPRTPAVVVPSARAWRRLLYRPGRLAAARAFVAGEVTVDGDLTELLHSAFPLGLAATPRALARRLPRAAAGAAELVSLAVRAGAGGPPPPRPRSELRRRLRGTDAVRHHYDAGNGLYEVILGPTMAYSCAYWTGSAGGTDPLDVAQRAKLDLVCRRLRLRPGMRLLDVGCGWGALLSHAAQHYGVRAVGVTPAREQAAYATARLAREGLADRTEVRLCGYRDVTDGPYDAIAGVEVTQHLGRGELAAYGRSLHRLLVPGGRVLAQDVYVTPEGRPWRRDALILRYVLPGLDLRLLSDNVRYLEAAGLDVEEVHDLRGHFARTFRAWLAGLEAGWDRAVTDVGVERARTWRLFLALGAVGCERDWIGAAHTVAVRR</sequence>
<evidence type="ECO:0000256" key="5">
    <source>
        <dbReference type="ARBA" id="ARBA00023098"/>
    </source>
</evidence>
<dbReference type="GO" id="GO:0008168">
    <property type="term" value="F:methyltransferase activity"/>
    <property type="evidence" value="ECO:0007669"/>
    <property type="project" value="UniProtKB-KW"/>
</dbReference>
<proteinExistence type="inferred from homology"/>
<keyword evidence="2 6" id="KW-0489">Methyltransferase</keyword>
<organism evidence="6 7">
    <name type="scientific">Streptomyces cinereospinus</name>
    <dbReference type="NCBI Taxonomy" id="285561"/>
    <lineage>
        <taxon>Bacteria</taxon>
        <taxon>Bacillati</taxon>
        <taxon>Actinomycetota</taxon>
        <taxon>Actinomycetes</taxon>
        <taxon>Kitasatosporales</taxon>
        <taxon>Streptomycetaceae</taxon>
        <taxon>Streptomyces</taxon>
    </lineage>
</organism>
<dbReference type="EMBL" id="JBHMCY010000064">
    <property type="protein sequence ID" value="MFB9466271.1"/>
    <property type="molecule type" value="Genomic_DNA"/>
</dbReference>
<dbReference type="GO" id="GO:0032259">
    <property type="term" value="P:methylation"/>
    <property type="evidence" value="ECO:0007669"/>
    <property type="project" value="UniProtKB-KW"/>
</dbReference>
<keyword evidence="7" id="KW-1185">Reference proteome</keyword>
<comment type="caution">
    <text evidence="6">The sequence shown here is derived from an EMBL/GenBank/DDBJ whole genome shotgun (WGS) entry which is preliminary data.</text>
</comment>
<dbReference type="PANTHER" id="PTHR43667">
    <property type="entry name" value="CYCLOPROPANE-FATTY-ACYL-PHOSPHOLIPID SYNTHASE"/>
    <property type="match status" value="1"/>
</dbReference>
<dbReference type="InterPro" id="IPR050723">
    <property type="entry name" value="CFA/CMAS"/>
</dbReference>
<gene>
    <name evidence="6" type="ORF">ACFF45_27040</name>
</gene>
<evidence type="ECO:0000256" key="1">
    <source>
        <dbReference type="ARBA" id="ARBA00010815"/>
    </source>
</evidence>
<keyword evidence="4" id="KW-0949">S-adenosyl-L-methionine</keyword>